<feature type="region of interest" description="Disordered" evidence="1">
    <location>
        <begin position="26"/>
        <end position="45"/>
    </location>
</feature>
<keyword evidence="3" id="KW-1185">Reference proteome</keyword>
<reference evidence="2 3" key="1">
    <citation type="submission" date="2018-02" db="EMBL/GenBank/DDBJ databases">
        <title>Genome sequence of the basidiomycete white-rot fungus Phlebia centrifuga.</title>
        <authorList>
            <person name="Granchi Z."/>
            <person name="Peng M."/>
            <person name="de Vries R.P."/>
            <person name="Hilden K."/>
            <person name="Makela M.R."/>
            <person name="Grigoriev I."/>
            <person name="Riley R."/>
        </authorList>
    </citation>
    <scope>NUCLEOTIDE SEQUENCE [LARGE SCALE GENOMIC DNA]</scope>
    <source>
        <strain evidence="2 3">FBCC195</strain>
    </source>
</reference>
<sequence length="109" mass="11843">MNLAQVLVNAVPILISRFLLNLRQVGGQTSRAEDSGTRQGSTGADTVTGLHFSVASLRATSNVTLSSIIGNMGEYLDHEEETWDANEVVQAEDGAQPDEDDRTHHHQEN</sequence>
<dbReference type="EMBL" id="MLYV02001052">
    <property type="protein sequence ID" value="PSR73876.1"/>
    <property type="molecule type" value="Genomic_DNA"/>
</dbReference>
<organism evidence="2 3">
    <name type="scientific">Hermanssonia centrifuga</name>
    <dbReference type="NCBI Taxonomy" id="98765"/>
    <lineage>
        <taxon>Eukaryota</taxon>
        <taxon>Fungi</taxon>
        <taxon>Dikarya</taxon>
        <taxon>Basidiomycota</taxon>
        <taxon>Agaricomycotina</taxon>
        <taxon>Agaricomycetes</taxon>
        <taxon>Polyporales</taxon>
        <taxon>Meruliaceae</taxon>
        <taxon>Hermanssonia</taxon>
    </lineage>
</organism>
<feature type="region of interest" description="Disordered" evidence="1">
    <location>
        <begin position="84"/>
        <end position="109"/>
    </location>
</feature>
<evidence type="ECO:0000313" key="3">
    <source>
        <dbReference type="Proteomes" id="UP000186601"/>
    </source>
</evidence>
<gene>
    <name evidence="2" type="ORF">PHLCEN_2v10296</name>
</gene>
<evidence type="ECO:0000313" key="2">
    <source>
        <dbReference type="EMBL" id="PSR73876.1"/>
    </source>
</evidence>
<evidence type="ECO:0000256" key="1">
    <source>
        <dbReference type="SAM" id="MobiDB-lite"/>
    </source>
</evidence>
<proteinExistence type="predicted"/>
<name>A0A2R6NNA3_9APHY</name>
<accession>A0A2R6NNA3</accession>
<dbReference type="OrthoDB" id="10633285at2759"/>
<dbReference type="AlphaFoldDB" id="A0A2R6NNA3"/>
<dbReference type="Proteomes" id="UP000186601">
    <property type="component" value="Unassembled WGS sequence"/>
</dbReference>
<comment type="caution">
    <text evidence="2">The sequence shown here is derived from an EMBL/GenBank/DDBJ whole genome shotgun (WGS) entry which is preliminary data.</text>
</comment>
<protein>
    <submittedName>
        <fullName evidence="2">Uncharacterized protein</fullName>
    </submittedName>
</protein>